<feature type="transmembrane region" description="Helical" evidence="10">
    <location>
        <begin position="617"/>
        <end position="636"/>
    </location>
</feature>
<dbReference type="InterPro" id="IPR004923">
    <property type="entry name" value="FTR1/Fip1/EfeU"/>
</dbReference>
<dbReference type="SUPFAM" id="SSF46626">
    <property type="entry name" value="Cytochrome c"/>
    <property type="match status" value="1"/>
</dbReference>
<evidence type="ECO:0000256" key="8">
    <source>
        <dbReference type="ARBA" id="ARBA00023136"/>
    </source>
</evidence>
<feature type="transmembrane region" description="Helical" evidence="10">
    <location>
        <begin position="462"/>
        <end position="479"/>
    </location>
</feature>
<feature type="chain" id="PRO_5008533042" evidence="11">
    <location>
        <begin position="25"/>
        <end position="654"/>
    </location>
</feature>
<evidence type="ECO:0000256" key="7">
    <source>
        <dbReference type="ARBA" id="ARBA00023004"/>
    </source>
</evidence>
<evidence type="ECO:0000256" key="10">
    <source>
        <dbReference type="SAM" id="Phobius"/>
    </source>
</evidence>
<feature type="transmembrane region" description="Helical" evidence="10">
    <location>
        <begin position="390"/>
        <end position="415"/>
    </location>
</feature>
<dbReference type="Gene3D" id="1.10.760.10">
    <property type="entry name" value="Cytochrome c-like domain"/>
    <property type="match status" value="1"/>
</dbReference>
<dbReference type="InterPro" id="IPR009056">
    <property type="entry name" value="Cyt_c-like_dom"/>
</dbReference>
<dbReference type="STRING" id="1810504.PG2T_06605"/>
<dbReference type="PANTHER" id="PTHR31632:SF2">
    <property type="entry name" value="PLASMA MEMBRANE IRON PERMEASE"/>
    <property type="match status" value="1"/>
</dbReference>
<evidence type="ECO:0000313" key="13">
    <source>
        <dbReference type="EMBL" id="ANX03897.1"/>
    </source>
</evidence>
<keyword evidence="11" id="KW-0732">Signal</keyword>
<keyword evidence="6 10" id="KW-1133">Transmembrane helix</keyword>
<organism evidence="13 14">
    <name type="scientific">Immundisolibacter cernigliae</name>
    <dbReference type="NCBI Taxonomy" id="1810504"/>
    <lineage>
        <taxon>Bacteria</taxon>
        <taxon>Pseudomonadati</taxon>
        <taxon>Pseudomonadota</taxon>
        <taxon>Gammaproteobacteria</taxon>
        <taxon>Immundisolibacterales</taxon>
        <taxon>Immundisolibacteraceae</taxon>
        <taxon>Immundisolibacter</taxon>
    </lineage>
</organism>
<comment type="similarity">
    <text evidence="2">Belongs to the oxidase-dependent Fe transporter (OFeT) (TC 9.A.10.1) family.</text>
</comment>
<protein>
    <submittedName>
        <fullName evidence="13">Iron permease</fullName>
    </submittedName>
</protein>
<evidence type="ECO:0000256" key="3">
    <source>
        <dbReference type="ARBA" id="ARBA00022617"/>
    </source>
</evidence>
<dbReference type="RefSeq" id="WP_068803638.1">
    <property type="nucleotide sequence ID" value="NZ_CP014671.1"/>
</dbReference>
<reference evidence="14" key="1">
    <citation type="submission" date="2016-03" db="EMBL/GenBank/DDBJ databases">
        <title>Complete genome sequence of Solimmundus cernigliae, representing a novel lineage of polycyclic aromatic hydrocarbon degraders within the Gammaproteobacteria.</title>
        <authorList>
            <person name="Singleton D.R."/>
            <person name="Dickey A.N."/>
            <person name="Scholl E.H."/>
            <person name="Wright F.A."/>
            <person name="Aitken M.D."/>
        </authorList>
    </citation>
    <scope>NUCLEOTIDE SEQUENCE [LARGE SCALE GENOMIC DNA]</scope>
    <source>
        <strain evidence="14">TR3.2</strain>
    </source>
</reference>
<feature type="transmembrane region" description="Helical" evidence="10">
    <location>
        <begin position="569"/>
        <end position="590"/>
    </location>
</feature>
<dbReference type="GO" id="GO:0020037">
    <property type="term" value="F:heme binding"/>
    <property type="evidence" value="ECO:0007669"/>
    <property type="project" value="InterPro"/>
</dbReference>
<dbReference type="Pfam" id="PF13442">
    <property type="entry name" value="Cytochrome_CBB3"/>
    <property type="match status" value="1"/>
</dbReference>
<evidence type="ECO:0000256" key="1">
    <source>
        <dbReference type="ARBA" id="ARBA00004141"/>
    </source>
</evidence>
<feature type="signal peptide" evidence="11">
    <location>
        <begin position="1"/>
        <end position="24"/>
    </location>
</feature>
<keyword evidence="7 9" id="KW-0408">Iron</keyword>
<dbReference type="OrthoDB" id="8215804at2"/>
<evidence type="ECO:0000313" key="14">
    <source>
        <dbReference type="Proteomes" id="UP000092952"/>
    </source>
</evidence>
<feature type="transmembrane region" description="Helical" evidence="10">
    <location>
        <begin position="524"/>
        <end position="557"/>
    </location>
</feature>
<dbReference type="Proteomes" id="UP000092952">
    <property type="component" value="Chromosome"/>
</dbReference>
<evidence type="ECO:0000259" key="12">
    <source>
        <dbReference type="PROSITE" id="PS51007"/>
    </source>
</evidence>
<dbReference type="GO" id="GO:0015093">
    <property type="term" value="F:ferrous iron transmembrane transporter activity"/>
    <property type="evidence" value="ECO:0007669"/>
    <property type="project" value="TreeGrafter"/>
</dbReference>
<dbReference type="PANTHER" id="PTHR31632">
    <property type="entry name" value="IRON TRANSPORTER FTH1"/>
    <property type="match status" value="1"/>
</dbReference>
<dbReference type="AlphaFoldDB" id="A0A1B1YT77"/>
<evidence type="ECO:0000256" key="11">
    <source>
        <dbReference type="SAM" id="SignalP"/>
    </source>
</evidence>
<keyword evidence="3 9" id="KW-0349">Heme</keyword>
<sequence>MPWLAALMRFCLFSILSGLAPAGAAEPAAADPRQTWQMLDYIAVDYAGAVQAGRIADAGEYAEMQEFATAVRSQLAALPVTPEQPVLQAEADRLGAAIAAKAEPAQVASLARQLADGLLANYPIGAVPASPPSPARAAPLYAQQCAACHGSTGHGDGPAAAGLDPPPIAFTDADRAAQRTPLALYEVISQGVAGTAMAGFPQLSEADRWALAFYVGGMAYSPQIRRAGETRWRQNAQLRDQIPTPEVLTRTREAELARTVGATQARELLAYVRSQPQAITEASGQAAAPLALARQRLAVSLRAYISGDAAGAQSLALSAYLDGIEPVEPTLATRDAPLLRELETAMAQFRAQIGRREPAAAVSAQAEVVTALFDRAEAVLQATHTDPVTAFLGSFTILLREGLEALLIVIGMIAFLRKAERQEVLPYVHAGWVVALLAGAATWAVATYLVDISGANREVTEGVSGLFAAAVLLSVGIWMHGKSLAGRWQQYLHARVSAALTRRSAIFLFLLAFVAVYREVFETMLFYIAMWSPAAATAIVAGLVAGIVVLAGVAYWLLRISRRLPISRFFSVSSILIAVLAVVLVGKGVAALQEAGWVPQALIAVPRIEWLGVYPSWQSLLAQLLVATVAIVCFIVNTRSAQVLAHAVKPTKLK</sequence>
<name>A0A1B1YT77_9GAMM</name>
<dbReference type="InParanoid" id="A0A1B1YT77"/>
<evidence type="ECO:0000256" key="2">
    <source>
        <dbReference type="ARBA" id="ARBA00008333"/>
    </source>
</evidence>
<evidence type="ECO:0000256" key="5">
    <source>
        <dbReference type="ARBA" id="ARBA00022723"/>
    </source>
</evidence>
<dbReference type="KEGG" id="gbi:PG2T_06605"/>
<evidence type="ECO:0000256" key="4">
    <source>
        <dbReference type="ARBA" id="ARBA00022692"/>
    </source>
</evidence>
<keyword evidence="14" id="KW-1185">Reference proteome</keyword>
<dbReference type="InterPro" id="IPR036909">
    <property type="entry name" value="Cyt_c-like_dom_sf"/>
</dbReference>
<dbReference type="EMBL" id="CP014671">
    <property type="protein sequence ID" value="ANX03897.1"/>
    <property type="molecule type" value="Genomic_DNA"/>
</dbReference>
<keyword evidence="4 10" id="KW-0812">Transmembrane</keyword>
<evidence type="ECO:0000256" key="6">
    <source>
        <dbReference type="ARBA" id="ARBA00022989"/>
    </source>
</evidence>
<accession>A0A1B1YT77</accession>
<dbReference type="GO" id="GO:0033573">
    <property type="term" value="C:high-affinity iron permease complex"/>
    <property type="evidence" value="ECO:0007669"/>
    <property type="project" value="InterPro"/>
</dbReference>
<feature type="transmembrane region" description="Helical" evidence="10">
    <location>
        <begin position="427"/>
        <end position="450"/>
    </location>
</feature>
<keyword evidence="5 9" id="KW-0479">Metal-binding</keyword>
<dbReference type="Pfam" id="PF03239">
    <property type="entry name" value="FTR1"/>
    <property type="match status" value="2"/>
</dbReference>
<feature type="transmembrane region" description="Helical" evidence="10">
    <location>
        <begin position="500"/>
        <end position="518"/>
    </location>
</feature>
<comment type="subcellular location">
    <subcellularLocation>
        <location evidence="1">Membrane</location>
        <topology evidence="1">Multi-pass membrane protein</topology>
    </subcellularLocation>
</comment>
<proteinExistence type="inferred from homology"/>
<feature type="domain" description="Cytochrome c" evidence="12">
    <location>
        <begin position="132"/>
        <end position="219"/>
    </location>
</feature>
<gene>
    <name evidence="13" type="ORF">PG2T_06605</name>
</gene>
<dbReference type="GO" id="GO:0009055">
    <property type="term" value="F:electron transfer activity"/>
    <property type="evidence" value="ECO:0007669"/>
    <property type="project" value="InterPro"/>
</dbReference>
<dbReference type="PROSITE" id="PS51007">
    <property type="entry name" value="CYTC"/>
    <property type="match status" value="1"/>
</dbReference>
<dbReference type="GO" id="GO:0046872">
    <property type="term" value="F:metal ion binding"/>
    <property type="evidence" value="ECO:0007669"/>
    <property type="project" value="UniProtKB-KW"/>
</dbReference>
<keyword evidence="8 10" id="KW-0472">Membrane</keyword>
<evidence type="ECO:0000256" key="9">
    <source>
        <dbReference type="PROSITE-ProRule" id="PRU00433"/>
    </source>
</evidence>